<dbReference type="CDD" id="cd03214">
    <property type="entry name" value="ABC_Iron-Siderophores_B12_Hemin"/>
    <property type="match status" value="1"/>
</dbReference>
<keyword evidence="3 6" id="KW-0067">ATP-binding</keyword>
<dbReference type="Proteomes" id="UP000252100">
    <property type="component" value="Chromosome"/>
</dbReference>
<evidence type="ECO:0000256" key="4">
    <source>
        <dbReference type="ARBA" id="ARBA00022967"/>
    </source>
</evidence>
<gene>
    <name evidence="6" type="ORF">DT065_01690</name>
</gene>
<protein>
    <submittedName>
        <fullName evidence="6">ABC transporter ATP-binding protein</fullName>
    </submittedName>
</protein>
<evidence type="ECO:0000313" key="6">
    <source>
        <dbReference type="EMBL" id="AXF54853.1"/>
    </source>
</evidence>
<dbReference type="InterPro" id="IPR003593">
    <property type="entry name" value="AAA+_ATPase"/>
</dbReference>
<name>A0A345BV72_9BACI</name>
<dbReference type="GO" id="GO:0005524">
    <property type="term" value="F:ATP binding"/>
    <property type="evidence" value="ECO:0007669"/>
    <property type="project" value="UniProtKB-KW"/>
</dbReference>
<reference evidence="6 7" key="1">
    <citation type="journal article" date="2018" name="J. Microbiol.">
        <title>Salicibibacter kimchii gen. nov., sp. nov., a moderately halophilic and alkalitolerant bacterium in the family Bacillaceae, isolated from kimchi.</title>
        <authorList>
            <person name="Jang J.Y."/>
            <person name="Oh Y.J."/>
            <person name="Lim S.K."/>
            <person name="Park H.K."/>
            <person name="Lee C."/>
            <person name="Kim J.Y."/>
            <person name="Lee M.A."/>
            <person name="Choi H.J."/>
        </authorList>
    </citation>
    <scope>NUCLEOTIDE SEQUENCE [LARGE SCALE GENOMIC DNA]</scope>
    <source>
        <strain evidence="6 7">NKC1-1</strain>
    </source>
</reference>
<dbReference type="PROSITE" id="PS50893">
    <property type="entry name" value="ABC_TRANSPORTER_2"/>
    <property type="match status" value="1"/>
</dbReference>
<keyword evidence="1" id="KW-0813">Transport</keyword>
<dbReference type="InterPro" id="IPR003439">
    <property type="entry name" value="ABC_transporter-like_ATP-bd"/>
</dbReference>
<dbReference type="Pfam" id="PF00005">
    <property type="entry name" value="ABC_tran"/>
    <property type="match status" value="1"/>
</dbReference>
<proteinExistence type="predicted"/>
<dbReference type="RefSeq" id="WP_114370303.1">
    <property type="nucleotide sequence ID" value="NZ_CP031092.1"/>
</dbReference>
<dbReference type="PANTHER" id="PTHR42794">
    <property type="entry name" value="HEMIN IMPORT ATP-BINDING PROTEIN HMUV"/>
    <property type="match status" value="1"/>
</dbReference>
<dbReference type="SUPFAM" id="SSF52540">
    <property type="entry name" value="P-loop containing nucleoside triphosphate hydrolases"/>
    <property type="match status" value="1"/>
</dbReference>
<keyword evidence="2" id="KW-0547">Nucleotide-binding</keyword>
<feature type="domain" description="ABC transporter" evidence="5">
    <location>
        <begin position="2"/>
        <end position="239"/>
    </location>
</feature>
<evidence type="ECO:0000256" key="1">
    <source>
        <dbReference type="ARBA" id="ARBA00022448"/>
    </source>
</evidence>
<keyword evidence="7" id="KW-1185">Reference proteome</keyword>
<dbReference type="InterPro" id="IPR027417">
    <property type="entry name" value="P-loop_NTPase"/>
</dbReference>
<dbReference type="EMBL" id="CP031092">
    <property type="protein sequence ID" value="AXF54853.1"/>
    <property type="molecule type" value="Genomic_DNA"/>
</dbReference>
<dbReference type="GO" id="GO:0016887">
    <property type="term" value="F:ATP hydrolysis activity"/>
    <property type="evidence" value="ECO:0007669"/>
    <property type="project" value="InterPro"/>
</dbReference>
<keyword evidence="4" id="KW-1278">Translocase</keyword>
<organism evidence="6 7">
    <name type="scientific">Salicibibacter kimchii</name>
    <dbReference type="NCBI Taxonomy" id="2099786"/>
    <lineage>
        <taxon>Bacteria</taxon>
        <taxon>Bacillati</taxon>
        <taxon>Bacillota</taxon>
        <taxon>Bacilli</taxon>
        <taxon>Bacillales</taxon>
        <taxon>Bacillaceae</taxon>
        <taxon>Salicibibacter</taxon>
    </lineage>
</organism>
<accession>A0A345BV72</accession>
<sequence length="432" mass="47834">MLKAKHMTGGYGPWAVVQDVSFGINEGEMLGIIGPNGSGKSTLLQLCAGALPLMGGEVWLRGHRLHTYKDKERARLLAVVTQQAYVYFSYTVREFVSLGRYPHTRRWLSVFNDTDEVAIAQAMAEMDVDLYRNQSLHTLSDGERQRVYLARALAQRPAVILLDEPTNHLDIAYQMKFMDALKKWSDTKGGAVGIVFHDLNLASLYCDRVLLLGEGELKAWGEPGEVLSAERIQVHYGAQVSNVKHPAMPKQQLLLSPGIPMGKQAGGNPQVWVEGIEAIIDLPTLFHVFSSQTLTPTWKKQIKVSLPSEGLDTKASGPFIMDRSFDWQPVAGMRLKKVEDINGEKIIVGVTLHANRNVDVLAILFSNLRDKALANLLMGLTKQLAVFLHSELELGALTIGSLPQGEAYKTEKAHQFISAELQKLLREVDSGK</sequence>
<dbReference type="Gene3D" id="3.40.50.300">
    <property type="entry name" value="P-loop containing nucleotide triphosphate hydrolases"/>
    <property type="match status" value="1"/>
</dbReference>
<dbReference type="OrthoDB" id="9787851at2"/>
<dbReference type="AlphaFoldDB" id="A0A345BV72"/>
<dbReference type="SMART" id="SM00382">
    <property type="entry name" value="AAA"/>
    <property type="match status" value="1"/>
</dbReference>
<evidence type="ECO:0000256" key="3">
    <source>
        <dbReference type="ARBA" id="ARBA00022840"/>
    </source>
</evidence>
<evidence type="ECO:0000259" key="5">
    <source>
        <dbReference type="PROSITE" id="PS50893"/>
    </source>
</evidence>
<dbReference type="FunFam" id="3.40.50.300:FF:000134">
    <property type="entry name" value="Iron-enterobactin ABC transporter ATP-binding protein"/>
    <property type="match status" value="1"/>
</dbReference>
<dbReference type="PANTHER" id="PTHR42794:SF1">
    <property type="entry name" value="HEMIN IMPORT ATP-BINDING PROTEIN HMUV"/>
    <property type="match status" value="1"/>
</dbReference>
<dbReference type="KEGG" id="rue:DT065_01690"/>
<evidence type="ECO:0000256" key="2">
    <source>
        <dbReference type="ARBA" id="ARBA00022741"/>
    </source>
</evidence>
<evidence type="ECO:0000313" key="7">
    <source>
        <dbReference type="Proteomes" id="UP000252100"/>
    </source>
</evidence>